<feature type="compositionally biased region" description="Basic and acidic residues" evidence="1">
    <location>
        <begin position="21"/>
        <end position="30"/>
    </location>
</feature>
<evidence type="ECO:0000313" key="2">
    <source>
        <dbReference type="EMBL" id="GGW68891.1"/>
    </source>
</evidence>
<dbReference type="Proteomes" id="UP000620224">
    <property type="component" value="Unassembled WGS sequence"/>
</dbReference>
<protein>
    <submittedName>
        <fullName evidence="2">Uncharacterized protein</fullName>
    </submittedName>
</protein>
<dbReference type="EMBL" id="BMUE01000013">
    <property type="protein sequence ID" value="GGW68891.1"/>
    <property type="molecule type" value="Genomic_DNA"/>
</dbReference>
<name>A0A918JAQ7_9ACTN</name>
<evidence type="ECO:0000256" key="1">
    <source>
        <dbReference type="SAM" id="MobiDB-lite"/>
    </source>
</evidence>
<dbReference type="AlphaFoldDB" id="A0A918JAQ7"/>
<organism evidence="2 3">
    <name type="scientific">Streptomyces lucensis JCM 4490</name>
    <dbReference type="NCBI Taxonomy" id="1306176"/>
    <lineage>
        <taxon>Bacteria</taxon>
        <taxon>Bacillati</taxon>
        <taxon>Actinomycetota</taxon>
        <taxon>Actinomycetes</taxon>
        <taxon>Kitasatosporales</taxon>
        <taxon>Streptomycetaceae</taxon>
        <taxon>Streptomyces</taxon>
    </lineage>
</organism>
<sequence length="72" mass="7699">MYGRVSGGLPHDNPYWRGRHPREAAPEKQSLRRCARQAALTPAPPTGGTDPFGPGARADPPLRDPCGEGLLP</sequence>
<reference evidence="2" key="2">
    <citation type="submission" date="2020-09" db="EMBL/GenBank/DDBJ databases">
        <authorList>
            <person name="Sun Q."/>
            <person name="Ohkuma M."/>
        </authorList>
    </citation>
    <scope>NUCLEOTIDE SEQUENCE</scope>
    <source>
        <strain evidence="2">JCM 4490</strain>
    </source>
</reference>
<reference evidence="2" key="1">
    <citation type="journal article" date="2014" name="Int. J. Syst. Evol. Microbiol.">
        <title>Complete genome sequence of Corynebacterium casei LMG S-19264T (=DSM 44701T), isolated from a smear-ripened cheese.</title>
        <authorList>
            <consortium name="US DOE Joint Genome Institute (JGI-PGF)"/>
            <person name="Walter F."/>
            <person name="Albersmeier A."/>
            <person name="Kalinowski J."/>
            <person name="Ruckert C."/>
        </authorList>
    </citation>
    <scope>NUCLEOTIDE SEQUENCE</scope>
    <source>
        <strain evidence="2">JCM 4490</strain>
    </source>
</reference>
<comment type="caution">
    <text evidence="2">The sequence shown here is derived from an EMBL/GenBank/DDBJ whole genome shotgun (WGS) entry which is preliminary data.</text>
</comment>
<feature type="region of interest" description="Disordered" evidence="1">
    <location>
        <begin position="1"/>
        <end position="72"/>
    </location>
</feature>
<feature type="compositionally biased region" description="Low complexity" evidence="1">
    <location>
        <begin position="38"/>
        <end position="56"/>
    </location>
</feature>
<proteinExistence type="predicted"/>
<accession>A0A918JAQ7</accession>
<gene>
    <name evidence="2" type="ORF">GCM10010503_52590</name>
</gene>
<evidence type="ECO:0000313" key="3">
    <source>
        <dbReference type="Proteomes" id="UP000620224"/>
    </source>
</evidence>
<keyword evidence="3" id="KW-1185">Reference proteome</keyword>